<dbReference type="SMART" id="SM01041">
    <property type="entry name" value="BRO1"/>
    <property type="match status" value="1"/>
</dbReference>
<dbReference type="GeneID" id="27686177"/>
<dbReference type="InParanoid" id="A0A0L0HMH5"/>
<feature type="region of interest" description="Disordered" evidence="2">
    <location>
        <begin position="531"/>
        <end position="572"/>
    </location>
</feature>
<dbReference type="PANTHER" id="PTHR23030:SF30">
    <property type="entry name" value="TYROSINE-PROTEIN PHOSPHATASE NON-RECEPTOR TYPE 23"/>
    <property type="match status" value="1"/>
</dbReference>
<dbReference type="AlphaFoldDB" id="A0A0L0HMH5"/>
<dbReference type="GO" id="GO:0043328">
    <property type="term" value="P:protein transport to vacuole involved in ubiquitin-dependent protein catabolic process via the multivesicular body sorting pathway"/>
    <property type="evidence" value="ECO:0007669"/>
    <property type="project" value="TreeGrafter"/>
</dbReference>
<feature type="compositionally biased region" description="Polar residues" evidence="2">
    <location>
        <begin position="129"/>
        <end position="142"/>
    </location>
</feature>
<dbReference type="Proteomes" id="UP000053201">
    <property type="component" value="Unassembled WGS sequence"/>
</dbReference>
<accession>A0A0L0HMH5</accession>
<dbReference type="RefSeq" id="XP_016610144.1">
    <property type="nucleotide sequence ID" value="XM_016750885.1"/>
</dbReference>
<dbReference type="VEuPathDB" id="FungiDB:SPPG_02603"/>
<dbReference type="PROSITE" id="PS51180">
    <property type="entry name" value="BRO1"/>
    <property type="match status" value="1"/>
</dbReference>
<evidence type="ECO:0000256" key="1">
    <source>
        <dbReference type="ARBA" id="ARBA00041284"/>
    </source>
</evidence>
<feature type="compositionally biased region" description="Basic and acidic residues" evidence="2">
    <location>
        <begin position="793"/>
        <end position="810"/>
    </location>
</feature>
<reference evidence="4 5" key="1">
    <citation type="submission" date="2009-08" db="EMBL/GenBank/DDBJ databases">
        <title>The Genome Sequence of Spizellomyces punctatus strain DAOM BR117.</title>
        <authorList>
            <consortium name="The Broad Institute Genome Sequencing Platform"/>
            <person name="Russ C."/>
            <person name="Cuomo C."/>
            <person name="Shea T."/>
            <person name="Young S.K."/>
            <person name="Zeng Q."/>
            <person name="Koehrsen M."/>
            <person name="Haas B."/>
            <person name="Borodovsky M."/>
            <person name="Guigo R."/>
            <person name="Alvarado L."/>
            <person name="Berlin A."/>
            <person name="Bochicchio J."/>
            <person name="Borenstein D."/>
            <person name="Chapman S."/>
            <person name="Chen Z."/>
            <person name="Engels R."/>
            <person name="Freedman E."/>
            <person name="Gellesch M."/>
            <person name="Goldberg J."/>
            <person name="Griggs A."/>
            <person name="Gujja S."/>
            <person name="Heiman D."/>
            <person name="Hepburn T."/>
            <person name="Howarth C."/>
            <person name="Jen D."/>
            <person name="Larson L."/>
            <person name="Lewis B."/>
            <person name="Mehta T."/>
            <person name="Park D."/>
            <person name="Pearson M."/>
            <person name="Roberts A."/>
            <person name="Saif S."/>
            <person name="Shenoy N."/>
            <person name="Sisk P."/>
            <person name="Stolte C."/>
            <person name="Sykes S."/>
            <person name="Thomson T."/>
            <person name="Walk T."/>
            <person name="White J."/>
            <person name="Yandava C."/>
            <person name="Burger G."/>
            <person name="Gray M.W."/>
            <person name="Holland P.W.H."/>
            <person name="King N."/>
            <person name="Lang F.B.F."/>
            <person name="Roger A.J."/>
            <person name="Ruiz-Trillo I."/>
            <person name="Lander E."/>
            <person name="Nusbaum C."/>
        </authorList>
    </citation>
    <scope>NUCLEOTIDE SEQUENCE [LARGE SCALE GENOMIC DNA]</scope>
    <source>
        <strain evidence="4 5">DAOM BR117</strain>
    </source>
</reference>
<feature type="compositionally biased region" description="Basic and acidic residues" evidence="2">
    <location>
        <begin position="852"/>
        <end position="867"/>
    </location>
</feature>
<dbReference type="InterPro" id="IPR004328">
    <property type="entry name" value="BRO1_dom"/>
</dbReference>
<organism evidence="4 5">
    <name type="scientific">Spizellomyces punctatus (strain DAOM BR117)</name>
    <dbReference type="NCBI Taxonomy" id="645134"/>
    <lineage>
        <taxon>Eukaryota</taxon>
        <taxon>Fungi</taxon>
        <taxon>Fungi incertae sedis</taxon>
        <taxon>Chytridiomycota</taxon>
        <taxon>Chytridiomycota incertae sedis</taxon>
        <taxon>Chytridiomycetes</taxon>
        <taxon>Spizellomycetales</taxon>
        <taxon>Spizellomycetaceae</taxon>
        <taxon>Spizellomyces</taxon>
    </lineage>
</organism>
<dbReference type="eggNOG" id="KOG2220">
    <property type="taxonomic scope" value="Eukaryota"/>
</dbReference>
<dbReference type="EMBL" id="KQ257453">
    <property type="protein sequence ID" value="KND02105.1"/>
    <property type="molecule type" value="Genomic_DNA"/>
</dbReference>
<evidence type="ECO:0000313" key="5">
    <source>
        <dbReference type="Proteomes" id="UP000053201"/>
    </source>
</evidence>
<name>A0A0L0HMH5_SPIPD</name>
<dbReference type="Pfam" id="PF03097">
    <property type="entry name" value="BRO1"/>
    <property type="match status" value="1"/>
</dbReference>
<dbReference type="OrthoDB" id="64867at2759"/>
<feature type="domain" description="BRO1" evidence="3">
    <location>
        <begin position="205"/>
        <end position="528"/>
    </location>
</feature>
<gene>
    <name evidence="4" type="ORF">SPPG_02603</name>
</gene>
<evidence type="ECO:0000313" key="4">
    <source>
        <dbReference type="EMBL" id="KND02105.1"/>
    </source>
</evidence>
<feature type="region of interest" description="Disordered" evidence="2">
    <location>
        <begin position="880"/>
        <end position="906"/>
    </location>
</feature>
<keyword evidence="5" id="KW-1185">Reference proteome</keyword>
<protein>
    <recommendedName>
        <fullName evidence="1">BRO domain-containing protein 1</fullName>
    </recommendedName>
</protein>
<dbReference type="Gene3D" id="1.25.40.280">
    <property type="entry name" value="alix/aip1 like domains"/>
    <property type="match status" value="1"/>
</dbReference>
<dbReference type="PANTHER" id="PTHR23030">
    <property type="entry name" value="PCD6 INTERACTING PROTEIN-RELATED"/>
    <property type="match status" value="1"/>
</dbReference>
<evidence type="ECO:0000256" key="2">
    <source>
        <dbReference type="SAM" id="MobiDB-lite"/>
    </source>
</evidence>
<feature type="compositionally biased region" description="Basic and acidic residues" evidence="2">
    <location>
        <begin position="643"/>
        <end position="661"/>
    </location>
</feature>
<dbReference type="InterPro" id="IPR038499">
    <property type="entry name" value="BRO1_sf"/>
</dbReference>
<evidence type="ECO:0000259" key="3">
    <source>
        <dbReference type="PROSITE" id="PS51180"/>
    </source>
</evidence>
<sequence length="946" mass="103892">MLRTEQAAIEAVIHPSFSRFFEAPYSEHIPFQDGPNISFNGEVSTFLAVPVKRNDRLLSSQVASGPHPAAPGSFISLLKSKSTNSTTGSSGSIGGLKASAMQYLNFKRALLPSMLALLSRMHVDKDLMQSNTAQRDSTTLEPSNPARMDVQTDPAAPAKLLLSEAGTYLAEEQIGNTGDAEEHLRREAIYTTGLLLPNEAHWYSLNELRIHAGAPERSEVGIERLSHYYAQLLYLEPKFPFETDEIQMNFTWYESLVPDRKVVTNCIQYEKASVLFNIAAVYSILASAQSLWTPDGKRKAAAYFQKGAGVLVYIRDRLCARFKPKLDRASDLNESTLTAAAELMLAQAMECFYEKANDTKASSGVTAKIAAQTADFYEVARRAADAPTELCKARFPKYWSDHIKSKTFMFTAIAHMHTAPQSAADSAVGERIARVSAAKEAVDKAAKYSREVGGALHELVQGHANIINTAYSFLVHANFERHHHPSFDSRLLPPLRRPLESLVIASPLEDAITDPKSFKDIFGAIISAIDQASGPRKPGNDDTRFDGGGNGSHPVPPPRRRGPLPNPVLKDPIVSANEPIATSQSVPQPSQKRCTSPALLRSHLPSMGLANSSDIPPYNPAVVRIPSSSASVELRNFIKASRDAEKKKAEEAEARDADVRRNASKRKGKMPASLGDKDRTPVLHEQTTPIIMEQVQIDNSRIEHWVEEQRRMSIDSGTQPAVVQNIKRTRQQHHMQRIGSDASRLIHTGTQTPPLNMNVETRSRTHYKRIASAAAAAAAAGVSAAFQHEDRDFTEAEHAAPGHSLPRRDPPATVSFDVQGSFNPPAQPTDHKIRRKPSGGYPVPYHAGEGFEPEHGDEYQKEHRRDDNPDVDVIAAAAAEPARRESTGLHHRVVSHGGGRGAGGYKEHNDVLVREFLSGDGVREGSVSQTVEKIEQERRRSVHKPT</sequence>
<feature type="region of interest" description="Disordered" evidence="2">
    <location>
        <begin position="793"/>
        <end position="867"/>
    </location>
</feature>
<proteinExistence type="predicted"/>
<dbReference type="STRING" id="645134.A0A0L0HMH5"/>
<feature type="region of interest" description="Disordered" evidence="2">
    <location>
        <begin position="129"/>
        <end position="150"/>
    </location>
</feature>
<dbReference type="GO" id="GO:0005768">
    <property type="term" value="C:endosome"/>
    <property type="evidence" value="ECO:0007669"/>
    <property type="project" value="TreeGrafter"/>
</dbReference>
<feature type="region of interest" description="Disordered" evidence="2">
    <location>
        <begin position="643"/>
        <end position="680"/>
    </location>
</feature>
<feature type="region of interest" description="Disordered" evidence="2">
    <location>
        <begin position="918"/>
        <end position="946"/>
    </location>
</feature>